<sequence>MGSTAITLISTLTALQLGRAVVRIVRNTLYERSRRATLTAVLGLAREDAVQLLVHHDPVNCDVRVVRGRPSATLPEHTTGS</sequence>
<comment type="caution">
    <text evidence="1">The sequence shown here is derived from an EMBL/GenBank/DDBJ whole genome shotgun (WGS) entry which is preliminary data.</text>
</comment>
<keyword evidence="2" id="KW-1185">Reference proteome</keyword>
<name>A0ABW7QQ67_9ACTN</name>
<dbReference type="Proteomes" id="UP001610818">
    <property type="component" value="Unassembled WGS sequence"/>
</dbReference>
<gene>
    <name evidence="1" type="ORF">ACH4F9_19075</name>
</gene>
<evidence type="ECO:0000313" key="1">
    <source>
        <dbReference type="EMBL" id="MFH8547108.1"/>
    </source>
</evidence>
<dbReference type="EMBL" id="JBIRGQ010000003">
    <property type="protein sequence ID" value="MFH8547108.1"/>
    <property type="molecule type" value="Genomic_DNA"/>
</dbReference>
<dbReference type="RefSeq" id="WP_397713003.1">
    <property type="nucleotide sequence ID" value="NZ_JBIRGN010000003.1"/>
</dbReference>
<reference evidence="1 2" key="1">
    <citation type="submission" date="2024-10" db="EMBL/GenBank/DDBJ databases">
        <title>The Natural Products Discovery Center: Release of the First 8490 Sequenced Strains for Exploring Actinobacteria Biosynthetic Diversity.</title>
        <authorList>
            <person name="Kalkreuter E."/>
            <person name="Kautsar S.A."/>
            <person name="Yang D."/>
            <person name="Bader C.D."/>
            <person name="Teijaro C.N."/>
            <person name="Fluegel L."/>
            <person name="Davis C.M."/>
            <person name="Simpson J.R."/>
            <person name="Lauterbach L."/>
            <person name="Steele A.D."/>
            <person name="Gui C."/>
            <person name="Meng S."/>
            <person name="Li G."/>
            <person name="Viehrig K."/>
            <person name="Ye F."/>
            <person name="Su P."/>
            <person name="Kiefer A.F."/>
            <person name="Nichols A."/>
            <person name="Cepeda A.J."/>
            <person name="Yan W."/>
            <person name="Fan B."/>
            <person name="Jiang Y."/>
            <person name="Adhikari A."/>
            <person name="Zheng C.-J."/>
            <person name="Schuster L."/>
            <person name="Cowan T.M."/>
            <person name="Smanski M.J."/>
            <person name="Chevrette M.G."/>
            <person name="De Carvalho L.P.S."/>
            <person name="Shen B."/>
        </authorList>
    </citation>
    <scope>NUCLEOTIDE SEQUENCE [LARGE SCALE GENOMIC DNA]</scope>
    <source>
        <strain evidence="1 2">NPDC017990</strain>
    </source>
</reference>
<protein>
    <submittedName>
        <fullName evidence="1">Uncharacterized protein</fullName>
    </submittedName>
</protein>
<accession>A0ABW7QQ67</accession>
<evidence type="ECO:0000313" key="2">
    <source>
        <dbReference type="Proteomes" id="UP001610818"/>
    </source>
</evidence>
<organism evidence="1 2">
    <name type="scientific">Streptomyces longisporoflavus</name>
    <dbReference type="NCBI Taxonomy" id="28044"/>
    <lineage>
        <taxon>Bacteria</taxon>
        <taxon>Bacillati</taxon>
        <taxon>Actinomycetota</taxon>
        <taxon>Actinomycetes</taxon>
        <taxon>Kitasatosporales</taxon>
        <taxon>Streptomycetaceae</taxon>
        <taxon>Streptomyces</taxon>
    </lineage>
</organism>
<proteinExistence type="predicted"/>